<accession>A0AAD9A425</accession>
<evidence type="ECO:0000313" key="2">
    <source>
        <dbReference type="EMBL" id="KAK1840883.1"/>
    </source>
</evidence>
<dbReference type="Proteomes" id="UP001243330">
    <property type="component" value="Unassembled WGS sequence"/>
</dbReference>
<dbReference type="AlphaFoldDB" id="A0AAD9A425"/>
<comment type="caution">
    <text evidence="2">The sequence shown here is derived from an EMBL/GenBank/DDBJ whole genome shotgun (WGS) entry which is preliminary data.</text>
</comment>
<feature type="region of interest" description="Disordered" evidence="1">
    <location>
        <begin position="77"/>
        <end position="130"/>
    </location>
</feature>
<keyword evidence="3" id="KW-1185">Reference proteome</keyword>
<sequence>MQTVSQSDPIHGGYDNSSPSGGVPSTVTVTLPAGSAPGSILGGYSDLAQATASPGPLGSPSVVTLWPTAQADAAALAAPTAAATDAATAVGSAQPGAASTSSCTSTLTPQPMLTAVSSPEPSSTETSSSLLTSTLLNVSSEAGSDSGNRLCATVTIKLWSRVGLNWE</sequence>
<dbReference type="EMBL" id="JAQOWY010000523">
    <property type="protein sequence ID" value="KAK1840883.1"/>
    <property type="molecule type" value="Genomic_DNA"/>
</dbReference>
<organism evidence="2 3">
    <name type="scientific">Colletotrichum chrysophilum</name>
    <dbReference type="NCBI Taxonomy" id="1836956"/>
    <lineage>
        <taxon>Eukaryota</taxon>
        <taxon>Fungi</taxon>
        <taxon>Dikarya</taxon>
        <taxon>Ascomycota</taxon>
        <taxon>Pezizomycotina</taxon>
        <taxon>Sordariomycetes</taxon>
        <taxon>Hypocreomycetidae</taxon>
        <taxon>Glomerellales</taxon>
        <taxon>Glomerellaceae</taxon>
        <taxon>Colletotrichum</taxon>
        <taxon>Colletotrichum gloeosporioides species complex</taxon>
    </lineage>
</organism>
<feature type="compositionally biased region" description="Polar residues" evidence="1">
    <location>
        <begin position="15"/>
        <end position="29"/>
    </location>
</feature>
<gene>
    <name evidence="2" type="ORF">CCHR01_16480</name>
</gene>
<feature type="compositionally biased region" description="Low complexity" evidence="1">
    <location>
        <begin position="77"/>
        <end position="89"/>
    </location>
</feature>
<evidence type="ECO:0000256" key="1">
    <source>
        <dbReference type="SAM" id="MobiDB-lite"/>
    </source>
</evidence>
<evidence type="ECO:0000313" key="3">
    <source>
        <dbReference type="Proteomes" id="UP001243330"/>
    </source>
</evidence>
<name>A0AAD9A425_9PEZI</name>
<proteinExistence type="predicted"/>
<protein>
    <submittedName>
        <fullName evidence="2">Uncharacterized protein</fullName>
    </submittedName>
</protein>
<feature type="compositionally biased region" description="Low complexity" evidence="1">
    <location>
        <begin position="116"/>
        <end position="130"/>
    </location>
</feature>
<feature type="region of interest" description="Disordered" evidence="1">
    <location>
        <begin position="1"/>
        <end position="30"/>
    </location>
</feature>
<reference evidence="2" key="1">
    <citation type="submission" date="2023-01" db="EMBL/GenBank/DDBJ databases">
        <title>Colletotrichum chrysophilum M932 genome sequence.</title>
        <authorList>
            <person name="Baroncelli R."/>
        </authorList>
    </citation>
    <scope>NUCLEOTIDE SEQUENCE</scope>
    <source>
        <strain evidence="2">M932</strain>
    </source>
</reference>
<feature type="compositionally biased region" description="Low complexity" evidence="1">
    <location>
        <begin position="99"/>
        <end position="108"/>
    </location>
</feature>